<feature type="active site" description="Charge relay system" evidence="5">
    <location>
        <position position="336"/>
    </location>
</feature>
<dbReference type="Gene3D" id="3.40.50.200">
    <property type="entry name" value="Peptidase S8/S53 domain"/>
    <property type="match status" value="1"/>
</dbReference>
<keyword evidence="11" id="KW-1185">Reference proteome</keyword>
<evidence type="ECO:0000259" key="9">
    <source>
        <dbReference type="Pfam" id="PF05922"/>
    </source>
</evidence>
<keyword evidence="2 5" id="KW-0645">Protease</keyword>
<organism evidence="10 11">
    <name type="scientific">Salininema proteolyticum</name>
    <dbReference type="NCBI Taxonomy" id="1607685"/>
    <lineage>
        <taxon>Bacteria</taxon>
        <taxon>Bacillati</taxon>
        <taxon>Actinomycetota</taxon>
        <taxon>Actinomycetes</taxon>
        <taxon>Glycomycetales</taxon>
        <taxon>Glycomycetaceae</taxon>
        <taxon>Salininema</taxon>
    </lineage>
</organism>
<keyword evidence="7" id="KW-0732">Signal</keyword>
<dbReference type="Gene3D" id="3.30.70.80">
    <property type="entry name" value="Peptidase S8 propeptide/proteinase inhibitor I9"/>
    <property type="match status" value="1"/>
</dbReference>
<protein>
    <submittedName>
        <fullName evidence="10">S8 family serine peptidase</fullName>
    </submittedName>
</protein>
<dbReference type="InterPro" id="IPR034193">
    <property type="entry name" value="PCSK9_ProteinaseK-like"/>
</dbReference>
<dbReference type="Pfam" id="PF05922">
    <property type="entry name" value="Inhibitor_I9"/>
    <property type="match status" value="1"/>
</dbReference>
<dbReference type="InterPro" id="IPR036852">
    <property type="entry name" value="Peptidase_S8/S53_dom_sf"/>
</dbReference>
<dbReference type="PROSITE" id="PS00136">
    <property type="entry name" value="SUBTILASE_ASP"/>
    <property type="match status" value="1"/>
</dbReference>
<evidence type="ECO:0000313" key="11">
    <source>
        <dbReference type="Proteomes" id="UP001595823"/>
    </source>
</evidence>
<dbReference type="RefSeq" id="WP_380618773.1">
    <property type="nucleotide sequence ID" value="NZ_JBHSDK010000009.1"/>
</dbReference>
<dbReference type="CDD" id="cd04077">
    <property type="entry name" value="Peptidases_S8_PCSK9_ProteinaseK_like"/>
    <property type="match status" value="1"/>
</dbReference>
<sequence>MADTRFRKSRFAATAAVFGAAAIAALSTSAPAQAQGDVRGQGQAGAISGSYIVVLDDAEANAQSLAGRYGADVENVWSAAIDGFEATMSASEARRMAADPAVDYVEQNSEVHVLDQSSPPSWGLDRIDQRDLPLDDYYGYDSTGAGVTAYIIDTGIRTSHEDFEGRATWGTSTARGPKKDCNGHGTHVAGTVGGAQHGVAKDVSLVAVKVLDCNGSGTWAGVIDGIDWVTDNAQKPAVANMSLGGGYNSTINDAVQRSIDSGVSYAVAAGNEDTDACTKSPASTPDAITVGATDDTDTRAYFSNYGDCVDIFAPGVAITSTWNGSDTDTTTISGTSMAAPHVAGAAALYLEGSPGASPDQVTNALTGNATTGVVNDPLGSPNLLLYTG</sequence>
<accession>A0ABV8TW23</accession>
<evidence type="ECO:0000256" key="1">
    <source>
        <dbReference type="ARBA" id="ARBA00011073"/>
    </source>
</evidence>
<evidence type="ECO:0000256" key="7">
    <source>
        <dbReference type="SAM" id="SignalP"/>
    </source>
</evidence>
<dbReference type="InterPro" id="IPR037045">
    <property type="entry name" value="S8pro/Inhibitor_I9_sf"/>
</dbReference>
<dbReference type="PROSITE" id="PS00138">
    <property type="entry name" value="SUBTILASE_SER"/>
    <property type="match status" value="1"/>
</dbReference>
<feature type="active site" description="Charge relay system" evidence="5">
    <location>
        <position position="184"/>
    </location>
</feature>
<dbReference type="InterPro" id="IPR010259">
    <property type="entry name" value="S8pro/Inhibitor_I9"/>
</dbReference>
<evidence type="ECO:0000313" key="10">
    <source>
        <dbReference type="EMBL" id="MFC4334761.1"/>
    </source>
</evidence>
<evidence type="ECO:0000259" key="8">
    <source>
        <dbReference type="Pfam" id="PF00082"/>
    </source>
</evidence>
<dbReference type="Proteomes" id="UP001595823">
    <property type="component" value="Unassembled WGS sequence"/>
</dbReference>
<comment type="similarity">
    <text evidence="1 5 6">Belongs to the peptidase S8 family.</text>
</comment>
<evidence type="ECO:0000256" key="4">
    <source>
        <dbReference type="ARBA" id="ARBA00022825"/>
    </source>
</evidence>
<comment type="caution">
    <text evidence="10">The sequence shown here is derived from an EMBL/GenBank/DDBJ whole genome shotgun (WGS) entry which is preliminary data.</text>
</comment>
<dbReference type="EMBL" id="JBHSDK010000009">
    <property type="protein sequence ID" value="MFC4334761.1"/>
    <property type="molecule type" value="Genomic_DNA"/>
</dbReference>
<dbReference type="PROSITE" id="PS51892">
    <property type="entry name" value="SUBTILASE"/>
    <property type="match status" value="1"/>
</dbReference>
<evidence type="ECO:0000256" key="6">
    <source>
        <dbReference type="RuleBase" id="RU003355"/>
    </source>
</evidence>
<name>A0ABV8TW23_9ACTN</name>
<evidence type="ECO:0000256" key="2">
    <source>
        <dbReference type="ARBA" id="ARBA00022670"/>
    </source>
</evidence>
<dbReference type="PRINTS" id="PR00723">
    <property type="entry name" value="SUBTILISIN"/>
</dbReference>
<dbReference type="Pfam" id="PF00082">
    <property type="entry name" value="Peptidase_S8"/>
    <property type="match status" value="1"/>
</dbReference>
<dbReference type="InterPro" id="IPR000209">
    <property type="entry name" value="Peptidase_S8/S53_dom"/>
</dbReference>
<dbReference type="SUPFAM" id="SSF52743">
    <property type="entry name" value="Subtilisin-like"/>
    <property type="match status" value="1"/>
</dbReference>
<keyword evidence="4 5" id="KW-0720">Serine protease</keyword>
<dbReference type="PANTHER" id="PTHR43806:SF11">
    <property type="entry name" value="CEREVISIN-RELATED"/>
    <property type="match status" value="1"/>
</dbReference>
<feature type="active site" description="Charge relay system" evidence="5">
    <location>
        <position position="153"/>
    </location>
</feature>
<dbReference type="PROSITE" id="PS00137">
    <property type="entry name" value="SUBTILASE_HIS"/>
    <property type="match status" value="1"/>
</dbReference>
<dbReference type="InterPro" id="IPR023828">
    <property type="entry name" value="Peptidase_S8_Ser-AS"/>
</dbReference>
<dbReference type="InterPro" id="IPR050131">
    <property type="entry name" value="Peptidase_S8_subtilisin-like"/>
</dbReference>
<feature type="domain" description="Peptidase S8/S53" evidence="8">
    <location>
        <begin position="144"/>
        <end position="372"/>
    </location>
</feature>
<dbReference type="InterPro" id="IPR023827">
    <property type="entry name" value="Peptidase_S8_Asp-AS"/>
</dbReference>
<dbReference type="InterPro" id="IPR022398">
    <property type="entry name" value="Peptidase_S8_His-AS"/>
</dbReference>
<feature type="domain" description="Inhibitor I9" evidence="9">
    <location>
        <begin position="67"/>
        <end position="113"/>
    </location>
</feature>
<keyword evidence="3 5" id="KW-0378">Hydrolase</keyword>
<gene>
    <name evidence="10" type="ORF">ACFPET_06080</name>
</gene>
<feature type="chain" id="PRO_5047421090" evidence="7">
    <location>
        <begin position="35"/>
        <end position="388"/>
    </location>
</feature>
<evidence type="ECO:0000256" key="5">
    <source>
        <dbReference type="PROSITE-ProRule" id="PRU01240"/>
    </source>
</evidence>
<reference evidence="11" key="1">
    <citation type="journal article" date="2019" name="Int. J. Syst. Evol. Microbiol.">
        <title>The Global Catalogue of Microorganisms (GCM) 10K type strain sequencing project: providing services to taxonomists for standard genome sequencing and annotation.</title>
        <authorList>
            <consortium name="The Broad Institute Genomics Platform"/>
            <consortium name="The Broad Institute Genome Sequencing Center for Infectious Disease"/>
            <person name="Wu L."/>
            <person name="Ma J."/>
        </authorList>
    </citation>
    <scope>NUCLEOTIDE SEQUENCE [LARGE SCALE GENOMIC DNA]</scope>
    <source>
        <strain evidence="11">IBRC-M 10908</strain>
    </source>
</reference>
<dbReference type="PANTHER" id="PTHR43806">
    <property type="entry name" value="PEPTIDASE S8"/>
    <property type="match status" value="1"/>
</dbReference>
<evidence type="ECO:0000256" key="3">
    <source>
        <dbReference type="ARBA" id="ARBA00022801"/>
    </source>
</evidence>
<dbReference type="InterPro" id="IPR015500">
    <property type="entry name" value="Peptidase_S8_subtilisin-rel"/>
</dbReference>
<proteinExistence type="inferred from homology"/>
<dbReference type="SUPFAM" id="SSF54897">
    <property type="entry name" value="Protease propeptides/inhibitors"/>
    <property type="match status" value="1"/>
</dbReference>
<feature type="signal peptide" evidence="7">
    <location>
        <begin position="1"/>
        <end position="34"/>
    </location>
</feature>